<dbReference type="InterPro" id="IPR006091">
    <property type="entry name" value="Acyl-CoA_Oxase/DH_mid-dom"/>
</dbReference>
<gene>
    <name evidence="15" type="ORF">EBB79_18920</name>
</gene>
<dbReference type="Pfam" id="PF00441">
    <property type="entry name" value="Acyl-CoA_dh_1"/>
    <property type="match status" value="1"/>
</dbReference>
<comment type="similarity">
    <text evidence="2 10">Belongs to the acyl-CoA dehydrogenase family.</text>
</comment>
<dbReference type="InterPro" id="IPR046373">
    <property type="entry name" value="Acyl-CoA_Oxase/DH_mid-dom_sf"/>
</dbReference>
<dbReference type="InterPro" id="IPR037069">
    <property type="entry name" value="AcylCoA_DH/ox_N_sf"/>
</dbReference>
<feature type="domain" description="Acyl-CoA dehydrogenase/oxidase C-terminal" evidence="11">
    <location>
        <begin position="280"/>
        <end position="446"/>
    </location>
</feature>
<sequence>MTFEAPIKDMLFNVKHLSGWTEVNDLPPYGTLDLDDVDAVLSELGRFCAEQVAPLNAPGDEVGSRFENGKVVLPAGFDAAYAQFVDMGWQSLPHPEAFGGQGLPRVVGAAATEILNAANMSFALCPLLTDGAIEALLTEGSAETKATYLANLISGKWTGTMNLTEPQAGSDLALLRSRADRQKDGSYQITGTKIFITYGEHDMSENTIHLVLARTADAPAGVKGISLFLVPKFMVNPDGTLGARNAVRCQSIEHKLGIKASPTAVLEFEGATGILIGEENAGLGYMFKMMNAARYAVGLQGVAVAERATQQALAYAKDRIQGRPVDGSSHEAVAIVNHPDVRRLLARMRALTEGSRAMAAFTAGWQDLALHGETPEARAEAVAVHEFLVPLVKGYCTEMSIEVASAGVQVHGGMGFIEETGAAQHYRDARILPIYEGTTAIQANDLIGRKTLRDGGATAQRLAMMIEQTEQDLHQGSPTAQSIAAQLSQSRAAFLTVVDHMLESGRSDPNAAFSGGVPYLMLAGNLIAGWQLARSVVAAEKAITAGDDPSFMKAKIATARFYADHVLPETQVQRDRIVKGASSLLDLVF</sequence>
<reference evidence="15 16" key="1">
    <citation type="submission" date="2018-10" db="EMBL/GenBank/DDBJ databases">
        <title>Parasedimentitalea marina sp. nov., a psychrophilic bacterium isolated from deep seawater of the New Britain Trench.</title>
        <authorList>
            <person name="Cao J."/>
        </authorList>
    </citation>
    <scope>NUCLEOTIDE SEQUENCE [LARGE SCALE GENOMIC DNA]</scope>
    <source>
        <strain evidence="15 16">W43</strain>
    </source>
</reference>
<dbReference type="Pfam" id="PF02770">
    <property type="entry name" value="Acyl-CoA_dh_M"/>
    <property type="match status" value="1"/>
</dbReference>
<evidence type="ECO:0000259" key="13">
    <source>
        <dbReference type="Pfam" id="PF02771"/>
    </source>
</evidence>
<dbReference type="AlphaFoldDB" id="A0A3T0N6X1"/>
<protein>
    <recommendedName>
        <fullName evidence="9">3-methylmercaptopropionyl-CoA dehydrogenase</fullName>
        <ecNumber evidence="8">1.3.99.41</ecNumber>
    </recommendedName>
</protein>
<evidence type="ECO:0000256" key="1">
    <source>
        <dbReference type="ARBA" id="ARBA00001974"/>
    </source>
</evidence>
<dbReference type="InterPro" id="IPR036250">
    <property type="entry name" value="AcylCo_DH-like_C"/>
</dbReference>
<evidence type="ECO:0000256" key="4">
    <source>
        <dbReference type="ARBA" id="ARBA00022827"/>
    </source>
</evidence>
<dbReference type="InterPro" id="IPR009100">
    <property type="entry name" value="AcylCoA_DH/oxidase_NM_dom_sf"/>
</dbReference>
<comment type="catalytic activity">
    <reaction evidence="6">
        <text>3-(methylsulfanyl)propanoyl-CoA + oxidized [electron-transfer flavoprotein] + H(+) = 3-(methylsulfanyl)acryloyl-CoA + reduced [electron-transfer flavoprotein]</text>
        <dbReference type="Rhea" id="RHEA:52612"/>
        <dbReference type="Rhea" id="RHEA-COMP:10685"/>
        <dbReference type="Rhea" id="RHEA-COMP:10686"/>
        <dbReference type="ChEBI" id="CHEBI:15378"/>
        <dbReference type="ChEBI" id="CHEBI:57692"/>
        <dbReference type="ChEBI" id="CHEBI:58307"/>
        <dbReference type="ChEBI" id="CHEBI:82815"/>
        <dbReference type="ChEBI" id="CHEBI:84994"/>
        <dbReference type="EC" id="1.3.99.41"/>
    </reaction>
    <physiologicalReaction direction="left-to-right" evidence="6">
        <dbReference type="Rhea" id="RHEA:52613"/>
    </physiologicalReaction>
</comment>
<accession>A0A3T0N6X1</accession>
<keyword evidence="16" id="KW-1185">Reference proteome</keyword>
<evidence type="ECO:0000256" key="6">
    <source>
        <dbReference type="ARBA" id="ARBA00051388"/>
    </source>
</evidence>
<evidence type="ECO:0000313" key="16">
    <source>
        <dbReference type="Proteomes" id="UP000283063"/>
    </source>
</evidence>
<feature type="domain" description="Acyl-CoA oxidase/dehydrogenase middle" evidence="12">
    <location>
        <begin position="161"/>
        <end position="269"/>
    </location>
</feature>
<keyword evidence="4 10" id="KW-0274">FAD</keyword>
<dbReference type="Pfam" id="PF02771">
    <property type="entry name" value="Acyl-CoA_dh_N"/>
    <property type="match status" value="1"/>
</dbReference>
<dbReference type="OrthoDB" id="9807883at2"/>
<evidence type="ECO:0000256" key="9">
    <source>
        <dbReference type="ARBA" id="ARBA00069043"/>
    </source>
</evidence>
<dbReference type="PANTHER" id="PTHR42803:SF1">
    <property type="entry name" value="BROAD-SPECIFICITY LINEAR ACYL-COA DEHYDROGENASE FADE5"/>
    <property type="match status" value="1"/>
</dbReference>
<dbReference type="Gene3D" id="1.20.140.10">
    <property type="entry name" value="Butyryl-CoA Dehydrogenase, subunit A, domain 3"/>
    <property type="match status" value="1"/>
</dbReference>
<evidence type="ECO:0000256" key="7">
    <source>
        <dbReference type="ARBA" id="ARBA00058683"/>
    </source>
</evidence>
<dbReference type="InterPro" id="IPR009075">
    <property type="entry name" value="AcylCo_DH/oxidase_C"/>
</dbReference>
<proteinExistence type="inferred from homology"/>
<name>A0A3T0N6X1_9RHOB</name>
<dbReference type="GO" id="GO:0016627">
    <property type="term" value="F:oxidoreductase activity, acting on the CH-CH group of donors"/>
    <property type="evidence" value="ECO:0007669"/>
    <property type="project" value="InterPro"/>
</dbReference>
<keyword evidence="3 10" id="KW-0285">Flavoprotein</keyword>
<evidence type="ECO:0000259" key="12">
    <source>
        <dbReference type="Pfam" id="PF02770"/>
    </source>
</evidence>
<dbReference type="InterPro" id="IPR052166">
    <property type="entry name" value="Diverse_Acyl-CoA_DH"/>
</dbReference>
<feature type="domain" description="Acetyl-CoA dehydrogenase-like C-terminal" evidence="14">
    <location>
        <begin position="466"/>
        <end position="587"/>
    </location>
</feature>
<evidence type="ECO:0000313" key="15">
    <source>
        <dbReference type="EMBL" id="AZV79747.1"/>
    </source>
</evidence>
<comment type="function">
    <text evidence="7">Involved in the assimilation of dimethylsulphoniopropionate (DMSP), an important compound in the fixation of carbon in marine phytoplankton, by mediating the conversion of 3-(methylthio)propanoyl-CoA (MMPA-CoA) to 3-(methylthio)acryloyl-CoA (MTA-CoA).</text>
</comment>
<dbReference type="InterPro" id="IPR013786">
    <property type="entry name" value="AcylCoA_DH/ox_N"/>
</dbReference>
<dbReference type="InterPro" id="IPR025878">
    <property type="entry name" value="Acyl-CoA_dh-like_C_dom"/>
</dbReference>
<dbReference type="Proteomes" id="UP000283063">
    <property type="component" value="Chromosome"/>
</dbReference>
<evidence type="ECO:0000259" key="14">
    <source>
        <dbReference type="Pfam" id="PF12806"/>
    </source>
</evidence>
<dbReference type="SUPFAM" id="SSF47203">
    <property type="entry name" value="Acyl-CoA dehydrogenase C-terminal domain-like"/>
    <property type="match status" value="1"/>
</dbReference>
<dbReference type="Gene3D" id="1.10.540.10">
    <property type="entry name" value="Acyl-CoA dehydrogenase/oxidase, N-terminal domain"/>
    <property type="match status" value="1"/>
</dbReference>
<evidence type="ECO:0000256" key="5">
    <source>
        <dbReference type="ARBA" id="ARBA00023002"/>
    </source>
</evidence>
<evidence type="ECO:0000259" key="11">
    <source>
        <dbReference type="Pfam" id="PF00441"/>
    </source>
</evidence>
<dbReference type="EC" id="1.3.99.41" evidence="8"/>
<dbReference type="PANTHER" id="PTHR42803">
    <property type="entry name" value="ACYL-COA DEHYDROGENASE"/>
    <property type="match status" value="1"/>
</dbReference>
<keyword evidence="5 10" id="KW-0560">Oxidoreductase</keyword>
<dbReference type="SUPFAM" id="SSF56645">
    <property type="entry name" value="Acyl-CoA dehydrogenase NM domain-like"/>
    <property type="match status" value="1"/>
</dbReference>
<feature type="domain" description="Acyl-CoA dehydrogenase/oxidase N-terminal" evidence="13">
    <location>
        <begin position="39"/>
        <end position="156"/>
    </location>
</feature>
<comment type="cofactor">
    <cofactor evidence="1 10">
        <name>FAD</name>
        <dbReference type="ChEBI" id="CHEBI:57692"/>
    </cofactor>
</comment>
<evidence type="ECO:0000256" key="10">
    <source>
        <dbReference type="RuleBase" id="RU362125"/>
    </source>
</evidence>
<dbReference type="Gene3D" id="2.40.110.10">
    <property type="entry name" value="Butyryl-CoA Dehydrogenase, subunit A, domain 2"/>
    <property type="match status" value="1"/>
</dbReference>
<evidence type="ECO:0000256" key="3">
    <source>
        <dbReference type="ARBA" id="ARBA00022630"/>
    </source>
</evidence>
<dbReference type="FunFam" id="2.40.110.10:FF:000031">
    <property type="entry name" value="Acyl-CoA dehydrogenase, putative"/>
    <property type="match status" value="1"/>
</dbReference>
<organism evidence="15 16">
    <name type="scientific">Parasedimentitalea marina</name>
    <dbReference type="NCBI Taxonomy" id="2483033"/>
    <lineage>
        <taxon>Bacteria</taxon>
        <taxon>Pseudomonadati</taxon>
        <taxon>Pseudomonadota</taxon>
        <taxon>Alphaproteobacteria</taxon>
        <taxon>Rhodobacterales</taxon>
        <taxon>Paracoccaceae</taxon>
        <taxon>Parasedimentitalea</taxon>
    </lineage>
</organism>
<dbReference type="GO" id="GO:0050660">
    <property type="term" value="F:flavin adenine dinucleotide binding"/>
    <property type="evidence" value="ECO:0007669"/>
    <property type="project" value="InterPro"/>
</dbReference>
<dbReference type="Pfam" id="PF12806">
    <property type="entry name" value="Acyl-CoA_dh_C"/>
    <property type="match status" value="1"/>
</dbReference>
<dbReference type="RefSeq" id="WP_127750336.1">
    <property type="nucleotide sequence ID" value="NZ_CP033219.1"/>
</dbReference>
<dbReference type="KEGG" id="sedi:EBB79_18920"/>
<evidence type="ECO:0000256" key="2">
    <source>
        <dbReference type="ARBA" id="ARBA00009347"/>
    </source>
</evidence>
<dbReference type="EMBL" id="CP033219">
    <property type="protein sequence ID" value="AZV79747.1"/>
    <property type="molecule type" value="Genomic_DNA"/>
</dbReference>
<evidence type="ECO:0000256" key="8">
    <source>
        <dbReference type="ARBA" id="ARBA00066694"/>
    </source>
</evidence>